<dbReference type="Gene3D" id="3.30.530.20">
    <property type="match status" value="1"/>
</dbReference>
<proteinExistence type="predicted"/>
<name>A0ABD5RLK3_9EURY</name>
<dbReference type="CDD" id="cd07822">
    <property type="entry name" value="SRPBCC_4"/>
    <property type="match status" value="1"/>
</dbReference>
<dbReference type="PANTHER" id="PTHR36166">
    <property type="entry name" value="CHROMOSOME 9, WHOLE GENOME SHOTGUN SEQUENCE"/>
    <property type="match status" value="1"/>
</dbReference>
<dbReference type="InterPro" id="IPR023393">
    <property type="entry name" value="START-like_dom_sf"/>
</dbReference>
<accession>A0ABD5RLK3</accession>
<dbReference type="InterPro" id="IPR019587">
    <property type="entry name" value="Polyketide_cyclase/dehydratase"/>
</dbReference>
<sequence length="145" mass="16436">MNHVETSVDIDAPPEAVWEVLMDVERYEEWNPFMTIEKRPVAGERVTVHLTPPGKPAVTMTPEVLVADGRELRWRGTLGVNGLYDGEHTFTLTERPDGRTRLVHAERFSGVLVRPVNWWLGDSTERGFVQMNEALKARVESRAVA</sequence>
<evidence type="ECO:0000313" key="2">
    <source>
        <dbReference type="Proteomes" id="UP001596099"/>
    </source>
</evidence>
<dbReference type="RefSeq" id="WP_247414099.1">
    <property type="nucleotide sequence ID" value="NZ_JALLGW010000001.1"/>
</dbReference>
<keyword evidence="2" id="KW-1185">Reference proteome</keyword>
<evidence type="ECO:0000313" key="1">
    <source>
        <dbReference type="EMBL" id="MFC5971190.1"/>
    </source>
</evidence>
<dbReference type="Proteomes" id="UP001596099">
    <property type="component" value="Unassembled WGS sequence"/>
</dbReference>
<dbReference type="SUPFAM" id="SSF55961">
    <property type="entry name" value="Bet v1-like"/>
    <property type="match status" value="1"/>
</dbReference>
<organism evidence="1 2">
    <name type="scientific">Halomarina salina</name>
    <dbReference type="NCBI Taxonomy" id="1872699"/>
    <lineage>
        <taxon>Archaea</taxon>
        <taxon>Methanobacteriati</taxon>
        <taxon>Methanobacteriota</taxon>
        <taxon>Stenosarchaea group</taxon>
        <taxon>Halobacteria</taxon>
        <taxon>Halobacteriales</taxon>
        <taxon>Natronomonadaceae</taxon>
        <taxon>Halomarina</taxon>
    </lineage>
</organism>
<protein>
    <submittedName>
        <fullName evidence="1">SRPBCC family protein</fullName>
    </submittedName>
</protein>
<comment type="caution">
    <text evidence="1">The sequence shown here is derived from an EMBL/GenBank/DDBJ whole genome shotgun (WGS) entry which is preliminary data.</text>
</comment>
<gene>
    <name evidence="1" type="ORF">ACFPYI_07570</name>
</gene>
<dbReference type="EMBL" id="JBHSQH010000001">
    <property type="protein sequence ID" value="MFC5971190.1"/>
    <property type="molecule type" value="Genomic_DNA"/>
</dbReference>
<reference evidence="1 2" key="1">
    <citation type="journal article" date="2019" name="Int. J. Syst. Evol. Microbiol.">
        <title>The Global Catalogue of Microorganisms (GCM) 10K type strain sequencing project: providing services to taxonomists for standard genome sequencing and annotation.</title>
        <authorList>
            <consortium name="The Broad Institute Genomics Platform"/>
            <consortium name="The Broad Institute Genome Sequencing Center for Infectious Disease"/>
            <person name="Wu L."/>
            <person name="Ma J."/>
        </authorList>
    </citation>
    <scope>NUCLEOTIDE SEQUENCE [LARGE SCALE GENOMIC DNA]</scope>
    <source>
        <strain evidence="1 2">CGMCC 1.12543</strain>
    </source>
</reference>
<dbReference type="Pfam" id="PF10604">
    <property type="entry name" value="Polyketide_cyc2"/>
    <property type="match status" value="1"/>
</dbReference>
<dbReference type="PANTHER" id="PTHR36166:SF1">
    <property type="entry name" value="SRPBCC DOMAIN-CONTAINING PROTEIN"/>
    <property type="match status" value="1"/>
</dbReference>
<dbReference type="AlphaFoldDB" id="A0ABD5RLK3"/>